<keyword evidence="2" id="KW-1185">Reference proteome</keyword>
<evidence type="ECO:0000313" key="1">
    <source>
        <dbReference type="EMBL" id="OWZ18730.1"/>
    </source>
</evidence>
<dbReference type="EMBL" id="NBNE01000546">
    <property type="protein sequence ID" value="OWZ18730.1"/>
    <property type="molecule type" value="Genomic_DNA"/>
</dbReference>
<dbReference type="Proteomes" id="UP000198211">
    <property type="component" value="Unassembled WGS sequence"/>
</dbReference>
<sequence length="234" mass="25923">MELEEDFGAKQSARVAGTQFVENINKEPTAYRERIPSARERFMKYPITSVVQRVHETFVNTNIPCAGPVGVNCPHCPPGSPRISEIDLTSNTTNHVPLYVKQLHAKRACTHQHPSVVPEHNTPQTMNPTAPWLASYAFTISTSSRGFGETTYLEGDPIDSNEYKPRGGSYRGQSYASVGMAGRSPYGQSQVDHSLQALYARVEALERLQAVPIADQKQQLNLQKAYVAEFAQTT</sequence>
<proteinExistence type="predicted"/>
<reference evidence="2" key="1">
    <citation type="submission" date="2017-03" db="EMBL/GenBank/DDBJ databases">
        <title>Phytopthora megakarya and P. palmivora, two closely related causual agents of cacao black pod achieved similar genome size and gene model numbers by different mechanisms.</title>
        <authorList>
            <person name="Ali S."/>
            <person name="Shao J."/>
            <person name="Larry D.J."/>
            <person name="Kronmiller B."/>
            <person name="Shen D."/>
            <person name="Strem M.D."/>
            <person name="Melnick R.L."/>
            <person name="Guiltinan M.J."/>
            <person name="Tyler B.M."/>
            <person name="Meinhardt L.W."/>
            <person name="Bailey B.A."/>
        </authorList>
    </citation>
    <scope>NUCLEOTIDE SEQUENCE [LARGE SCALE GENOMIC DNA]</scope>
    <source>
        <strain evidence="2">zdho120</strain>
    </source>
</reference>
<protein>
    <submittedName>
        <fullName evidence="1">Uncharacterized protein</fullName>
    </submittedName>
</protein>
<accession>A0A225WPH3</accession>
<gene>
    <name evidence="1" type="ORF">PHMEG_0007132</name>
</gene>
<organism evidence="1 2">
    <name type="scientific">Phytophthora megakarya</name>
    <dbReference type="NCBI Taxonomy" id="4795"/>
    <lineage>
        <taxon>Eukaryota</taxon>
        <taxon>Sar</taxon>
        <taxon>Stramenopiles</taxon>
        <taxon>Oomycota</taxon>
        <taxon>Peronosporomycetes</taxon>
        <taxon>Peronosporales</taxon>
        <taxon>Peronosporaceae</taxon>
        <taxon>Phytophthora</taxon>
    </lineage>
</organism>
<comment type="caution">
    <text evidence="1">The sequence shown here is derived from an EMBL/GenBank/DDBJ whole genome shotgun (WGS) entry which is preliminary data.</text>
</comment>
<dbReference type="AlphaFoldDB" id="A0A225WPH3"/>
<evidence type="ECO:0000313" key="2">
    <source>
        <dbReference type="Proteomes" id="UP000198211"/>
    </source>
</evidence>
<name>A0A225WPH3_9STRA</name>